<comment type="caution">
    <text evidence="1">The sequence shown here is derived from an EMBL/GenBank/DDBJ whole genome shotgun (WGS) entry which is preliminary data.</text>
</comment>
<name>A0ABQ7PQ85_PLUXY</name>
<dbReference type="EMBL" id="JAHIBW010000032">
    <property type="protein sequence ID" value="KAG7295070.1"/>
    <property type="molecule type" value="Genomic_DNA"/>
</dbReference>
<keyword evidence="2" id="KW-1185">Reference proteome</keyword>
<evidence type="ECO:0000313" key="2">
    <source>
        <dbReference type="Proteomes" id="UP000823941"/>
    </source>
</evidence>
<sequence length="62" mass="7122">MKKRDSPNCTLCDKEEDLVHFVLECKINEQPRLDFLHDTQCTAGELLFLVHGILSSSLTHDH</sequence>
<reference evidence="1 2" key="1">
    <citation type="submission" date="2021-06" db="EMBL/GenBank/DDBJ databases">
        <title>A haploid diamondback moth (Plutella xylostella L.) genome assembly resolves 31 chromosomes and identifies a diamide resistance mutation.</title>
        <authorList>
            <person name="Ward C.M."/>
            <person name="Perry K.D."/>
            <person name="Baker G."/>
            <person name="Powis K."/>
            <person name="Heckel D.G."/>
            <person name="Baxter S.W."/>
        </authorList>
    </citation>
    <scope>NUCLEOTIDE SEQUENCE [LARGE SCALE GENOMIC DNA]</scope>
    <source>
        <strain evidence="1 2">LV</strain>
        <tissue evidence="1">Single pupa</tissue>
    </source>
</reference>
<evidence type="ECO:0000313" key="1">
    <source>
        <dbReference type="EMBL" id="KAG7295070.1"/>
    </source>
</evidence>
<feature type="non-terminal residue" evidence="1">
    <location>
        <position position="62"/>
    </location>
</feature>
<accession>A0ABQ7PQ85</accession>
<evidence type="ECO:0008006" key="3">
    <source>
        <dbReference type="Google" id="ProtNLM"/>
    </source>
</evidence>
<proteinExistence type="predicted"/>
<organism evidence="1 2">
    <name type="scientific">Plutella xylostella</name>
    <name type="common">Diamondback moth</name>
    <name type="synonym">Plutella maculipennis</name>
    <dbReference type="NCBI Taxonomy" id="51655"/>
    <lineage>
        <taxon>Eukaryota</taxon>
        <taxon>Metazoa</taxon>
        <taxon>Ecdysozoa</taxon>
        <taxon>Arthropoda</taxon>
        <taxon>Hexapoda</taxon>
        <taxon>Insecta</taxon>
        <taxon>Pterygota</taxon>
        <taxon>Neoptera</taxon>
        <taxon>Endopterygota</taxon>
        <taxon>Lepidoptera</taxon>
        <taxon>Glossata</taxon>
        <taxon>Ditrysia</taxon>
        <taxon>Yponomeutoidea</taxon>
        <taxon>Plutellidae</taxon>
        <taxon>Plutella</taxon>
    </lineage>
</organism>
<gene>
    <name evidence="1" type="ORF">JYU34_022539</name>
</gene>
<protein>
    <recommendedName>
        <fullName evidence="3">Reverse transcriptase zinc-binding domain-containing protein</fullName>
    </recommendedName>
</protein>
<dbReference type="Proteomes" id="UP000823941">
    <property type="component" value="Unassembled WGS sequence"/>
</dbReference>